<organism evidence="1 2">
    <name type="scientific">Dreissena polymorpha</name>
    <name type="common">Zebra mussel</name>
    <name type="synonym">Mytilus polymorpha</name>
    <dbReference type="NCBI Taxonomy" id="45954"/>
    <lineage>
        <taxon>Eukaryota</taxon>
        <taxon>Metazoa</taxon>
        <taxon>Spiralia</taxon>
        <taxon>Lophotrochozoa</taxon>
        <taxon>Mollusca</taxon>
        <taxon>Bivalvia</taxon>
        <taxon>Autobranchia</taxon>
        <taxon>Heteroconchia</taxon>
        <taxon>Euheterodonta</taxon>
        <taxon>Imparidentia</taxon>
        <taxon>Neoheterodontei</taxon>
        <taxon>Myida</taxon>
        <taxon>Dreissenoidea</taxon>
        <taxon>Dreissenidae</taxon>
        <taxon>Dreissena</taxon>
    </lineage>
</organism>
<name>A0A9D4N2B6_DREPO</name>
<accession>A0A9D4N2B6</accession>
<keyword evidence="2" id="KW-1185">Reference proteome</keyword>
<reference evidence="1" key="2">
    <citation type="submission" date="2020-11" db="EMBL/GenBank/DDBJ databases">
        <authorList>
            <person name="McCartney M.A."/>
            <person name="Auch B."/>
            <person name="Kono T."/>
            <person name="Mallez S."/>
            <person name="Becker A."/>
            <person name="Gohl D.M."/>
            <person name="Silverstein K.A.T."/>
            <person name="Koren S."/>
            <person name="Bechman K.B."/>
            <person name="Herman A."/>
            <person name="Abrahante J.E."/>
            <person name="Garbe J."/>
        </authorList>
    </citation>
    <scope>NUCLEOTIDE SEQUENCE</scope>
    <source>
        <strain evidence="1">Duluth1</strain>
        <tissue evidence="1">Whole animal</tissue>
    </source>
</reference>
<evidence type="ECO:0000313" key="1">
    <source>
        <dbReference type="EMBL" id="KAH3886525.1"/>
    </source>
</evidence>
<protein>
    <submittedName>
        <fullName evidence="1">Uncharacterized protein</fullName>
    </submittedName>
</protein>
<dbReference type="AlphaFoldDB" id="A0A9D4N2B6"/>
<dbReference type="EMBL" id="JAIWYP010000001">
    <property type="protein sequence ID" value="KAH3886525.1"/>
    <property type="molecule type" value="Genomic_DNA"/>
</dbReference>
<comment type="caution">
    <text evidence="1">The sequence shown here is derived from an EMBL/GenBank/DDBJ whole genome shotgun (WGS) entry which is preliminary data.</text>
</comment>
<evidence type="ECO:0000313" key="2">
    <source>
        <dbReference type="Proteomes" id="UP000828390"/>
    </source>
</evidence>
<reference evidence="1" key="1">
    <citation type="journal article" date="2019" name="bioRxiv">
        <title>The Genome of the Zebra Mussel, Dreissena polymorpha: A Resource for Invasive Species Research.</title>
        <authorList>
            <person name="McCartney M.A."/>
            <person name="Auch B."/>
            <person name="Kono T."/>
            <person name="Mallez S."/>
            <person name="Zhang Y."/>
            <person name="Obille A."/>
            <person name="Becker A."/>
            <person name="Abrahante J.E."/>
            <person name="Garbe J."/>
            <person name="Badalamenti J.P."/>
            <person name="Herman A."/>
            <person name="Mangelson H."/>
            <person name="Liachko I."/>
            <person name="Sullivan S."/>
            <person name="Sone E.D."/>
            <person name="Koren S."/>
            <person name="Silverstein K.A.T."/>
            <person name="Beckman K.B."/>
            <person name="Gohl D.M."/>
        </authorList>
    </citation>
    <scope>NUCLEOTIDE SEQUENCE</scope>
    <source>
        <strain evidence="1">Duluth1</strain>
        <tissue evidence="1">Whole animal</tissue>
    </source>
</reference>
<dbReference type="Proteomes" id="UP000828390">
    <property type="component" value="Unassembled WGS sequence"/>
</dbReference>
<sequence length="99" mass="11654">MSAPRQQYIIATNLLTKFHGDPTINVAFRVLIRRQCFFHQNRIIFELVQDIIGTNFICKFHEDQNVAPRVLTRQKLALYDAQHTMDKMRSQKLTMSDLC</sequence>
<proteinExistence type="predicted"/>
<gene>
    <name evidence="1" type="ORF">DPMN_010536</name>
</gene>